<feature type="region of interest" description="Disordered" evidence="2">
    <location>
        <begin position="1205"/>
        <end position="1228"/>
    </location>
</feature>
<evidence type="ECO:0000259" key="3">
    <source>
        <dbReference type="Pfam" id="PF03389"/>
    </source>
</evidence>
<dbReference type="Gene3D" id="3.40.50.300">
    <property type="entry name" value="P-loop containing nucleotide triphosphate hydrolases"/>
    <property type="match status" value="2"/>
</dbReference>
<reference evidence="4" key="1">
    <citation type="journal article" date="2015" name="Nature">
        <title>Complex archaea that bridge the gap between prokaryotes and eukaryotes.</title>
        <authorList>
            <person name="Spang A."/>
            <person name="Saw J.H."/>
            <person name="Jorgensen S.L."/>
            <person name="Zaremba-Niedzwiedzka K."/>
            <person name="Martijn J."/>
            <person name="Lind A.E."/>
            <person name="van Eijk R."/>
            <person name="Schleper C."/>
            <person name="Guy L."/>
            <person name="Ettema T.J."/>
        </authorList>
    </citation>
    <scope>NUCLEOTIDE SEQUENCE</scope>
</reference>
<dbReference type="CDD" id="cd18809">
    <property type="entry name" value="SF1_C_RecD"/>
    <property type="match status" value="1"/>
</dbReference>
<gene>
    <name evidence="4" type="ORF">LCGC14_0377340</name>
</gene>
<organism evidence="4">
    <name type="scientific">marine sediment metagenome</name>
    <dbReference type="NCBI Taxonomy" id="412755"/>
    <lineage>
        <taxon>unclassified sequences</taxon>
        <taxon>metagenomes</taxon>
        <taxon>ecological metagenomes</taxon>
    </lineage>
</organism>
<dbReference type="Gene3D" id="3.30.930.30">
    <property type="match status" value="1"/>
</dbReference>
<dbReference type="Gene3D" id="2.30.30.940">
    <property type="match status" value="1"/>
</dbReference>
<dbReference type="NCBIfam" id="TIGR02768">
    <property type="entry name" value="TraA_Ti"/>
    <property type="match status" value="1"/>
</dbReference>
<dbReference type="SUPFAM" id="SSF52540">
    <property type="entry name" value="P-loop containing nucleoside triphosphate hydrolases"/>
    <property type="match status" value="2"/>
</dbReference>
<protein>
    <recommendedName>
        <fullName evidence="3">MobA/MobL protein domain-containing protein</fullName>
    </recommendedName>
</protein>
<feature type="region of interest" description="Disordered" evidence="2">
    <location>
        <begin position="1244"/>
        <end position="1267"/>
    </location>
</feature>
<feature type="compositionally biased region" description="Basic and acidic residues" evidence="2">
    <location>
        <begin position="1247"/>
        <end position="1267"/>
    </location>
</feature>
<dbReference type="InterPro" id="IPR027417">
    <property type="entry name" value="P-loop_NTPase"/>
</dbReference>
<feature type="compositionally biased region" description="Basic and acidic residues" evidence="2">
    <location>
        <begin position="985"/>
        <end position="1012"/>
    </location>
</feature>
<dbReference type="EMBL" id="LAZR01000304">
    <property type="protein sequence ID" value="KKN75736.1"/>
    <property type="molecule type" value="Genomic_DNA"/>
</dbReference>
<dbReference type="Pfam" id="PF03389">
    <property type="entry name" value="MobA_MobL"/>
    <property type="match status" value="1"/>
</dbReference>
<feature type="region of interest" description="Disordered" evidence="2">
    <location>
        <begin position="974"/>
        <end position="1017"/>
    </location>
</feature>
<dbReference type="InterPro" id="IPR005053">
    <property type="entry name" value="MobA_MobL"/>
</dbReference>
<evidence type="ECO:0000313" key="4">
    <source>
        <dbReference type="EMBL" id="KKN75736.1"/>
    </source>
</evidence>
<proteinExistence type="predicted"/>
<feature type="domain" description="MobA/MobL protein" evidence="3">
    <location>
        <begin position="17"/>
        <end position="243"/>
    </location>
</feature>
<dbReference type="Pfam" id="PF13604">
    <property type="entry name" value="AAA_30"/>
    <property type="match status" value="1"/>
</dbReference>
<dbReference type="InterPro" id="IPR014136">
    <property type="entry name" value="TraA_Ti"/>
</dbReference>
<name>A0A0F9VQH5_9ZZZZ</name>
<evidence type="ECO:0000256" key="1">
    <source>
        <dbReference type="ARBA" id="ARBA00022971"/>
    </source>
</evidence>
<dbReference type="AlphaFoldDB" id="A0A0F9VQH5"/>
<evidence type="ECO:0000256" key="2">
    <source>
        <dbReference type="SAM" id="MobiDB-lite"/>
    </source>
</evidence>
<keyword evidence="1" id="KW-0184">Conjugation</keyword>
<dbReference type="CDD" id="cd17933">
    <property type="entry name" value="DEXSc_RecD-like"/>
    <property type="match status" value="1"/>
</dbReference>
<sequence length="1267" mass="141746">MAIYHLSAQIIGKGGGRSAVAAAAYRHCAKMEREETAEEIDYSRKGGNAHSEFALPKDAPAWIAEFAADHTASEASAFFWNAVEANEGRKDAQLARELVLALPVELSTEQNIALVQDFVSRELSAHGIVADWAYHDMPDNPHIHLMTSLRPLTNEGFGAKRVPVLGDDGETVRGKDGKIRYEQFTGGLERLREMRAAWAETQNHHLAKLGFDIRVDHRSFEELGIDAVPSKHRGPASDNMDARGDVSELAENAKLAARENYLRYADDPALVLKKITTQKAVFTRNDIAREIHRTECSAAEFQSLFYNVGAHEELVPVAAPAFDPFTGDATSEAMFSTRTMVELEHQMVQNIDGLASRMSAPIADRDLDNAYKLFEAKRGFDLTDQQKMVVRHLTRETGAGALVGYAGAGKSTATEATRIAFEAKGHTVVGGALAGIAADNLRSEAGIESRTLASWEYQWAKGDMLPNAKTVFVMDEAGMVSSRQMESITRTLNEAGARMIVLGDARQLQPIQAGAAFRAFVDVTGYSELDSVVRQHEPWMRYAAIAFGSGRAKEGVAAYLENDKLGWSESNEDARADLIRDWMPYHQASADITIMAHRNKDVIALNVEVREMLKTKGALGDEHIFASERGEKPFAAGDQILFLKNERSLGVFNGSTGQVMDADKNLLKVLVEGQVDPITLRANEYNHIDYGYARTIHKEQGNTVDRAFVYLSPTMDAQLSYVALTRHRDDVSLYASREDYRSKGKLVEMMIRDRLQDSTALYRDGVDYKDVVRGFAERRGFPATRVITDFVKANVQYLRERLDHLAARFQKLRHPAPERQNTPDKLILLPEREEGRDVASRVHAPIRPPEMSVHLQKSLHRLSHTLASETICGRKERGFARRAHYELNLALSAHELRSFNADLRSAFPKDTILNHGSHTPNEDARVLDGLPESWKQFARENWAEVFAAQWAETQATLQPLIERFRPWDVERASAFTDGTNRSPSKGHDKTRNHSTDQTRDKVRSNMRPEKPLIDAVPDLPPLLDRELRVRAAEHIDARPSLAMANDAAFRIYVEPKKAVARMVAQYTDQGDTRTLVSEIERSPESFGDVQGKTRLGIANGDRRSALELTPMMARKIDEHFTVLEEVNLEIVAAHKVRQVAMRKPIRDLSPEASAYMERMTQVHKMPSGPEKDEKTRGLVAEKASVQEVVRFRQGLTERYGKGDAAIRNGIDQDPALKSQSASDRKRIQDRAEVVAHAIPVISQMREQIQRLDRTPDRGKDQSRGIER</sequence>
<comment type="caution">
    <text evidence="4">The sequence shown here is derived from an EMBL/GenBank/DDBJ whole genome shotgun (WGS) entry which is preliminary data.</text>
</comment>
<accession>A0A0F9VQH5</accession>